<accession>A0A1X1HQU3</accession>
<name>A0A1X1HQU3_STROR</name>
<protein>
    <submittedName>
        <fullName evidence="1">Uncharacterized protein</fullName>
    </submittedName>
</protein>
<proteinExistence type="predicted"/>
<reference evidence="1 2" key="1">
    <citation type="journal article" date="2016" name="Eur. J. Clin. Microbiol. Infect. Dis.">
        <title>Whole genome sequencing as a tool for phylogenetic analysis of clinical strains of Mitis group streptococci.</title>
        <authorList>
            <person name="Rasmussen L.H."/>
            <person name="Dargis R."/>
            <person name="Hojholt K."/>
            <person name="Christensen J.J."/>
            <person name="Skovgaard O."/>
            <person name="Justesen U.S."/>
            <person name="Rosenvinge F.S."/>
            <person name="Moser C."/>
            <person name="Lukjancenko O."/>
            <person name="Rasmussen S."/>
            <person name="Nielsen X.C."/>
        </authorList>
    </citation>
    <scope>NUCLEOTIDE SEQUENCE [LARGE SCALE GENOMIC DNA]</scope>
    <source>
        <strain evidence="1 2">OD_336064_07</strain>
    </source>
</reference>
<comment type="caution">
    <text evidence="1">The sequence shown here is derived from an EMBL/GenBank/DDBJ whole genome shotgun (WGS) entry which is preliminary data.</text>
</comment>
<dbReference type="AlphaFoldDB" id="A0A1X1HQU3"/>
<evidence type="ECO:0000313" key="2">
    <source>
        <dbReference type="Proteomes" id="UP000193121"/>
    </source>
</evidence>
<sequence>MEVREFKKWLIDNGFEDDELYQESLKCYQVEAYKASYIFSYLANHKYIAKLAIDYRGTPSNFMSDCPENKQDIKEARWEEKIKSLQNEDEWEQTVNEILIQAKDTNNVFRLPDKIKQKCSHMRVLRNNAAHAKDRLISESTVLELWNEIQYIYPYFVINGTIDAWLDELDKVVKYSNNDSKYLDDLFDQFDNFSIDNKSIVIKSLIKKYLIGSDYNEEYPNIIIDFLSKVFQDNKYSKQISKSFSEEEEIYLYICTGKYNFHNEMIKLFTSLEILKKNYQFRYFCEEFSNNFWKFIDEIFSDANPDTLINTLLFLLKQTDSRLLDVDFCESRFLQSNTLFFEKILDRISHLYYYTMTSTGQKRHSTSTFDYLKFRSYINYVAYITYRVSEDSNLRQYDNVKEFIKHYEKLMMDDYSGDAWHTERQMQEQLKEINKKYSLI</sequence>
<dbReference type="EMBL" id="NCUO01000008">
    <property type="protein sequence ID" value="ORO63183.1"/>
    <property type="molecule type" value="Genomic_DNA"/>
</dbReference>
<evidence type="ECO:0000313" key="1">
    <source>
        <dbReference type="EMBL" id="ORO63183.1"/>
    </source>
</evidence>
<gene>
    <name evidence="1" type="ORF">B7717_00870</name>
</gene>
<dbReference type="RefSeq" id="WP_084943991.1">
    <property type="nucleotide sequence ID" value="NZ_NCUO01000008.1"/>
</dbReference>
<organism evidence="1 2">
    <name type="scientific">Streptococcus oralis subsp. oralis</name>
    <dbReference type="NCBI Taxonomy" id="1891914"/>
    <lineage>
        <taxon>Bacteria</taxon>
        <taxon>Bacillati</taxon>
        <taxon>Bacillota</taxon>
        <taxon>Bacilli</taxon>
        <taxon>Lactobacillales</taxon>
        <taxon>Streptococcaceae</taxon>
        <taxon>Streptococcus</taxon>
    </lineage>
</organism>
<dbReference type="Proteomes" id="UP000193121">
    <property type="component" value="Unassembled WGS sequence"/>
</dbReference>